<dbReference type="Gene3D" id="3.30.70.270">
    <property type="match status" value="1"/>
</dbReference>
<dbReference type="PROSITE" id="PS50887">
    <property type="entry name" value="GGDEF"/>
    <property type="match status" value="1"/>
</dbReference>
<dbReference type="PROSITE" id="PS50113">
    <property type="entry name" value="PAC"/>
    <property type="match status" value="1"/>
</dbReference>
<comment type="subcellular location">
    <subcellularLocation>
        <location evidence="1">Membrane</location>
        <topology evidence="1">Multi-pass membrane protein</topology>
    </subcellularLocation>
</comment>
<dbReference type="SMART" id="SM00267">
    <property type="entry name" value="GGDEF"/>
    <property type="match status" value="1"/>
</dbReference>
<evidence type="ECO:0000313" key="6">
    <source>
        <dbReference type="Proteomes" id="UP000249123"/>
    </source>
</evidence>
<dbReference type="CDD" id="cd00130">
    <property type="entry name" value="PAS"/>
    <property type="match status" value="1"/>
</dbReference>
<accession>A0A328JWX3</accession>
<dbReference type="InterPro" id="IPR035965">
    <property type="entry name" value="PAS-like_dom_sf"/>
</dbReference>
<keyword evidence="6" id="KW-1185">Reference proteome</keyword>
<dbReference type="PANTHER" id="PTHR44757:SF2">
    <property type="entry name" value="BIOFILM ARCHITECTURE MAINTENANCE PROTEIN MBAA"/>
    <property type="match status" value="1"/>
</dbReference>
<gene>
    <name evidence="5" type="ORF">HY3_03020</name>
</gene>
<evidence type="ECO:0000256" key="1">
    <source>
        <dbReference type="ARBA" id="ARBA00004141"/>
    </source>
</evidence>
<dbReference type="InterPro" id="IPR029095">
    <property type="entry name" value="NarX-like_N"/>
</dbReference>
<dbReference type="FunFam" id="3.30.70.270:FF:000001">
    <property type="entry name" value="Diguanylate cyclase domain protein"/>
    <property type="match status" value="1"/>
</dbReference>
<dbReference type="InterPro" id="IPR029787">
    <property type="entry name" value="Nucleotide_cyclase"/>
</dbReference>
<dbReference type="RefSeq" id="WP_034824861.1">
    <property type="nucleotide sequence ID" value="NZ_AWFA01000008.1"/>
</dbReference>
<dbReference type="NCBIfam" id="TIGR00229">
    <property type="entry name" value="sensory_box"/>
    <property type="match status" value="1"/>
</dbReference>
<dbReference type="AlphaFoldDB" id="A0A062U620"/>
<dbReference type="PANTHER" id="PTHR44757">
    <property type="entry name" value="DIGUANYLATE CYCLASE DGCP"/>
    <property type="match status" value="1"/>
</dbReference>
<keyword evidence="3" id="KW-1133">Transmembrane helix</keyword>
<dbReference type="NCBIfam" id="TIGR00254">
    <property type="entry name" value="GGDEF"/>
    <property type="match status" value="1"/>
</dbReference>
<evidence type="ECO:0000256" key="3">
    <source>
        <dbReference type="ARBA" id="ARBA00022989"/>
    </source>
</evidence>
<dbReference type="STRING" id="1280941.HY2_09575"/>
<dbReference type="CDD" id="cd01949">
    <property type="entry name" value="GGDEF"/>
    <property type="match status" value="1"/>
</dbReference>
<dbReference type="InterPro" id="IPR000014">
    <property type="entry name" value="PAS"/>
</dbReference>
<reference evidence="5 6" key="1">
    <citation type="submission" date="2013-04" db="EMBL/GenBank/DDBJ databases">
        <title>Hyphomonas sp. T24B3 Genome Sequencing.</title>
        <authorList>
            <person name="Lai Q."/>
            <person name="Shao Z."/>
        </authorList>
    </citation>
    <scope>NUCLEOTIDE SEQUENCE [LARGE SCALE GENOMIC DNA]</scope>
    <source>
        <strain evidence="5 6">T24B3</strain>
    </source>
</reference>
<keyword evidence="4" id="KW-0472">Membrane</keyword>
<dbReference type="InterPro" id="IPR043128">
    <property type="entry name" value="Rev_trsase/Diguanyl_cyclase"/>
</dbReference>
<dbReference type="Pfam" id="PF00990">
    <property type="entry name" value="GGDEF"/>
    <property type="match status" value="1"/>
</dbReference>
<comment type="caution">
    <text evidence="5">The sequence shown here is derived from an EMBL/GenBank/DDBJ whole genome shotgun (WGS) entry which is preliminary data.</text>
</comment>
<name>A0A062U620_9PROT</name>
<evidence type="ECO:0000313" key="5">
    <source>
        <dbReference type="EMBL" id="RAN32312.1"/>
    </source>
</evidence>
<dbReference type="Gene3D" id="3.30.450.20">
    <property type="entry name" value="PAS domain"/>
    <property type="match status" value="1"/>
</dbReference>
<dbReference type="EMBL" id="AWFB01000034">
    <property type="protein sequence ID" value="RAN32312.1"/>
    <property type="molecule type" value="Genomic_DNA"/>
</dbReference>
<dbReference type="InterPro" id="IPR052155">
    <property type="entry name" value="Biofilm_reg_signaling"/>
</dbReference>
<keyword evidence="2" id="KW-0812">Transmembrane</keyword>
<evidence type="ECO:0000256" key="4">
    <source>
        <dbReference type="ARBA" id="ARBA00023136"/>
    </source>
</evidence>
<dbReference type="GO" id="GO:0016020">
    <property type="term" value="C:membrane"/>
    <property type="evidence" value="ECO:0007669"/>
    <property type="project" value="UniProtKB-SubCell"/>
</dbReference>
<accession>A0A062U620</accession>
<dbReference type="InterPro" id="IPR000700">
    <property type="entry name" value="PAS-assoc_C"/>
</dbReference>
<dbReference type="eggNOG" id="COG5001">
    <property type="taxonomic scope" value="Bacteria"/>
</dbReference>
<dbReference type="SUPFAM" id="SSF55073">
    <property type="entry name" value="Nucleotide cyclase"/>
    <property type="match status" value="1"/>
</dbReference>
<evidence type="ECO:0008006" key="7">
    <source>
        <dbReference type="Google" id="ProtNLM"/>
    </source>
</evidence>
<dbReference type="Pfam" id="PF13675">
    <property type="entry name" value="PilJ"/>
    <property type="match status" value="1"/>
</dbReference>
<proteinExistence type="predicted"/>
<organism evidence="5 6">
    <name type="scientific">Hyphomonas pacifica</name>
    <dbReference type="NCBI Taxonomy" id="1280941"/>
    <lineage>
        <taxon>Bacteria</taxon>
        <taxon>Pseudomonadati</taxon>
        <taxon>Pseudomonadota</taxon>
        <taxon>Alphaproteobacteria</taxon>
        <taxon>Hyphomonadales</taxon>
        <taxon>Hyphomonadaceae</taxon>
        <taxon>Hyphomonas</taxon>
    </lineage>
</organism>
<sequence length="512" mass="56737">MRLETFWHRYVVALSLILGLLLTSHVFSLAELRHGAHDAAAINMSGSQRMLLQQIAHVMHDYVETPTETSRTRLKDSIELFESSHYELVKLSQEDAALKRLYSTGEAPIHTKVLRLINDVNWILVDARGTEFAIRDIEQMADGELSAQLGEAADAFEALARRRSIQLTAIQDFSLYAAVLTIIGEMLLIFWPAHKTIKRSFAQLREEHDATEAALKRLSNFASLASDLFWETDLEGRVTYAEGRALTYFKGGRDTIQGCDYLDIIQMDDKNLAIIAKAISMLRDYKDVRGIFTDASGRNYSMRLAGMPRFDKNGNLAGYLGTADDITSDVEEQEEVRKLAYTDPLTGLSNKRAYDEAIPDLVATSSPARPIYLLALDLDGFKAVNDTYGHGAGDEVLKVVAARIRSIIRDDDMAVRVGGDEFFIICNAMPSHLAIMGLAQRLNDRLSAPYSLSHGTTVRVSASIGVACAPHDATEHVALCEAADQALYAAKKRGRNQTCFARDLEQGELQAS</sequence>
<dbReference type="Proteomes" id="UP000249123">
    <property type="component" value="Unassembled WGS sequence"/>
</dbReference>
<dbReference type="SUPFAM" id="SSF55785">
    <property type="entry name" value="PYP-like sensor domain (PAS domain)"/>
    <property type="match status" value="1"/>
</dbReference>
<dbReference type="GO" id="GO:0003824">
    <property type="term" value="F:catalytic activity"/>
    <property type="evidence" value="ECO:0007669"/>
    <property type="project" value="UniProtKB-ARBA"/>
</dbReference>
<protein>
    <recommendedName>
        <fullName evidence="7">GGDEF domain-containing protein</fullName>
    </recommendedName>
</protein>
<evidence type="ECO:0000256" key="2">
    <source>
        <dbReference type="ARBA" id="ARBA00022692"/>
    </source>
</evidence>
<dbReference type="InterPro" id="IPR000160">
    <property type="entry name" value="GGDEF_dom"/>
</dbReference>